<comment type="subcellular location">
    <subcellularLocation>
        <location evidence="2">Membrane</location>
    </subcellularLocation>
</comment>
<dbReference type="EMBL" id="DSOK01000346">
    <property type="protein sequence ID" value="HEN16301.1"/>
    <property type="molecule type" value="Genomic_DNA"/>
</dbReference>
<feature type="transmembrane region" description="Helical" evidence="10">
    <location>
        <begin position="186"/>
        <end position="208"/>
    </location>
</feature>
<evidence type="ECO:0000256" key="2">
    <source>
        <dbReference type="ARBA" id="ARBA00004370"/>
    </source>
</evidence>
<dbReference type="SUPFAM" id="SSF158472">
    <property type="entry name" value="HAMP domain-like"/>
    <property type="match status" value="1"/>
</dbReference>
<dbReference type="InterPro" id="IPR036890">
    <property type="entry name" value="HATPase_C_sf"/>
</dbReference>
<dbReference type="InterPro" id="IPR003661">
    <property type="entry name" value="HisK_dim/P_dom"/>
</dbReference>
<dbReference type="InterPro" id="IPR003594">
    <property type="entry name" value="HATPase_dom"/>
</dbReference>
<dbReference type="EC" id="2.7.13.3" evidence="3"/>
<evidence type="ECO:0000256" key="8">
    <source>
        <dbReference type="ARBA" id="ARBA00022840"/>
    </source>
</evidence>
<sequence length="514" mass="57454">MFRLRSIRRKLVLSLALVMAMLLVQGAAGLSGLMSYRSVIRDLERMFSAGPRRSDVVAAIGLAFEPLLWRPATTVEGRRLTQQHAQKRLEDLRATLNDFHRRLDGEAIAPDQRLVAITLLNRVDDELALMLKTEVPRLGTDEHQVAAGILRDKLAGMQLTLLNIPRIEHGLDGQIEAARGVYKSRFWWICGSMAAAVVLFGLLIHCGYRWVFVPVRRLHQGASRVAQGDFGFRVQVSGTDEMAELADKFNQMTARFEEIRDRLDREVRERTKQALRSERLAGVGFLAAGVAHEINNPLSAIAMAAESLESRLSAVDDDGFCPDDRAVLRQYLGMIQREAFRCQQITQRLLDFSRGQDAPRSRQDIVRIIGEVLDMVGHMTRFRGHEIVFDRQTPVFAEVSPSEIKQVVLNLVANALESMEGKGRLEIRAVERSDEVILSFQDNGCGMTPHVLENLFEPFFTEKKGGRGTGLGLSISHRIVSDHGGRIEVSSDGPGQGSLFQVHLPKRPARRQAA</sequence>
<dbReference type="Gene3D" id="3.30.565.10">
    <property type="entry name" value="Histidine kinase-like ATPase, C-terminal domain"/>
    <property type="match status" value="1"/>
</dbReference>
<keyword evidence="10" id="KW-1133">Transmembrane helix</keyword>
<dbReference type="CDD" id="cd06225">
    <property type="entry name" value="HAMP"/>
    <property type="match status" value="1"/>
</dbReference>
<keyword evidence="9" id="KW-0902">Two-component regulatory system</keyword>
<dbReference type="GO" id="GO:0005524">
    <property type="term" value="F:ATP binding"/>
    <property type="evidence" value="ECO:0007669"/>
    <property type="project" value="UniProtKB-KW"/>
</dbReference>
<dbReference type="SMART" id="SM00304">
    <property type="entry name" value="HAMP"/>
    <property type="match status" value="1"/>
</dbReference>
<keyword evidence="5" id="KW-0808">Transferase</keyword>
<keyword evidence="10" id="KW-0472">Membrane</keyword>
<gene>
    <name evidence="13" type="ORF">ENQ76_12640</name>
</gene>
<dbReference type="CDD" id="cd00082">
    <property type="entry name" value="HisKA"/>
    <property type="match status" value="1"/>
</dbReference>
<dbReference type="Gene3D" id="6.10.340.10">
    <property type="match status" value="1"/>
</dbReference>
<dbReference type="Pfam" id="PF00512">
    <property type="entry name" value="HisKA"/>
    <property type="match status" value="1"/>
</dbReference>
<dbReference type="SMART" id="SM00387">
    <property type="entry name" value="HATPase_c"/>
    <property type="match status" value="1"/>
</dbReference>
<feature type="domain" description="Histidine kinase" evidence="11">
    <location>
        <begin position="289"/>
        <end position="508"/>
    </location>
</feature>
<dbReference type="InterPro" id="IPR036097">
    <property type="entry name" value="HisK_dim/P_sf"/>
</dbReference>
<protein>
    <recommendedName>
        <fullName evidence="3">histidine kinase</fullName>
        <ecNumber evidence="3">2.7.13.3</ecNumber>
    </recommendedName>
</protein>
<keyword evidence="10" id="KW-0812">Transmembrane</keyword>
<evidence type="ECO:0000259" key="11">
    <source>
        <dbReference type="PROSITE" id="PS50109"/>
    </source>
</evidence>
<feature type="domain" description="HAMP" evidence="12">
    <location>
        <begin position="209"/>
        <end position="261"/>
    </location>
</feature>
<dbReference type="AlphaFoldDB" id="A0A7C2K293"/>
<dbReference type="GO" id="GO:0016020">
    <property type="term" value="C:membrane"/>
    <property type="evidence" value="ECO:0007669"/>
    <property type="project" value="UniProtKB-SubCell"/>
</dbReference>
<dbReference type="InterPro" id="IPR003660">
    <property type="entry name" value="HAMP_dom"/>
</dbReference>
<evidence type="ECO:0000259" key="12">
    <source>
        <dbReference type="PROSITE" id="PS50885"/>
    </source>
</evidence>
<evidence type="ECO:0000256" key="4">
    <source>
        <dbReference type="ARBA" id="ARBA00022553"/>
    </source>
</evidence>
<keyword evidence="7 13" id="KW-0418">Kinase</keyword>
<organism evidence="13">
    <name type="scientific">Schlesneria paludicola</name>
    <dbReference type="NCBI Taxonomy" id="360056"/>
    <lineage>
        <taxon>Bacteria</taxon>
        <taxon>Pseudomonadati</taxon>
        <taxon>Planctomycetota</taxon>
        <taxon>Planctomycetia</taxon>
        <taxon>Planctomycetales</taxon>
        <taxon>Planctomycetaceae</taxon>
        <taxon>Schlesneria</taxon>
    </lineage>
</organism>
<keyword evidence="6" id="KW-0547">Nucleotide-binding</keyword>
<evidence type="ECO:0000256" key="7">
    <source>
        <dbReference type="ARBA" id="ARBA00022777"/>
    </source>
</evidence>
<dbReference type="PANTHER" id="PTHR43065:SF46">
    <property type="entry name" value="C4-DICARBOXYLATE TRANSPORT SENSOR PROTEIN DCTB"/>
    <property type="match status" value="1"/>
</dbReference>
<dbReference type="PROSITE" id="PS50885">
    <property type="entry name" value="HAMP"/>
    <property type="match status" value="1"/>
</dbReference>
<dbReference type="SUPFAM" id="SSF55874">
    <property type="entry name" value="ATPase domain of HSP90 chaperone/DNA topoisomerase II/histidine kinase"/>
    <property type="match status" value="1"/>
</dbReference>
<dbReference type="InterPro" id="IPR005467">
    <property type="entry name" value="His_kinase_dom"/>
</dbReference>
<evidence type="ECO:0000256" key="10">
    <source>
        <dbReference type="SAM" id="Phobius"/>
    </source>
</evidence>
<dbReference type="SMART" id="SM00388">
    <property type="entry name" value="HisKA"/>
    <property type="match status" value="1"/>
</dbReference>
<dbReference type="Pfam" id="PF00672">
    <property type="entry name" value="HAMP"/>
    <property type="match status" value="1"/>
</dbReference>
<evidence type="ECO:0000313" key="13">
    <source>
        <dbReference type="EMBL" id="HEN16301.1"/>
    </source>
</evidence>
<reference evidence="13" key="1">
    <citation type="journal article" date="2020" name="mSystems">
        <title>Genome- and Community-Level Interaction Insights into Carbon Utilization and Element Cycling Functions of Hydrothermarchaeota in Hydrothermal Sediment.</title>
        <authorList>
            <person name="Zhou Z."/>
            <person name="Liu Y."/>
            <person name="Xu W."/>
            <person name="Pan J."/>
            <person name="Luo Z.H."/>
            <person name="Li M."/>
        </authorList>
    </citation>
    <scope>NUCLEOTIDE SEQUENCE [LARGE SCALE GENOMIC DNA]</scope>
    <source>
        <strain evidence="13">SpSt-339</strain>
    </source>
</reference>
<dbReference type="SUPFAM" id="SSF47384">
    <property type="entry name" value="Homodimeric domain of signal transducing histidine kinase"/>
    <property type="match status" value="1"/>
</dbReference>
<proteinExistence type="predicted"/>
<keyword evidence="8" id="KW-0067">ATP-binding</keyword>
<dbReference type="InterPro" id="IPR004358">
    <property type="entry name" value="Sig_transdc_His_kin-like_C"/>
</dbReference>
<evidence type="ECO:0000256" key="6">
    <source>
        <dbReference type="ARBA" id="ARBA00022741"/>
    </source>
</evidence>
<dbReference type="Gene3D" id="1.10.287.130">
    <property type="match status" value="1"/>
</dbReference>
<dbReference type="Pfam" id="PF02518">
    <property type="entry name" value="HATPase_c"/>
    <property type="match status" value="1"/>
</dbReference>
<evidence type="ECO:0000256" key="5">
    <source>
        <dbReference type="ARBA" id="ARBA00022679"/>
    </source>
</evidence>
<dbReference type="PANTHER" id="PTHR43065">
    <property type="entry name" value="SENSOR HISTIDINE KINASE"/>
    <property type="match status" value="1"/>
</dbReference>
<comment type="caution">
    <text evidence="13">The sequence shown here is derived from an EMBL/GenBank/DDBJ whole genome shotgun (WGS) entry which is preliminary data.</text>
</comment>
<accession>A0A7C2K293</accession>
<keyword evidence="4" id="KW-0597">Phosphoprotein</keyword>
<evidence type="ECO:0000256" key="1">
    <source>
        <dbReference type="ARBA" id="ARBA00000085"/>
    </source>
</evidence>
<dbReference type="PROSITE" id="PS50109">
    <property type="entry name" value="HIS_KIN"/>
    <property type="match status" value="1"/>
</dbReference>
<dbReference type="GO" id="GO:0000155">
    <property type="term" value="F:phosphorelay sensor kinase activity"/>
    <property type="evidence" value="ECO:0007669"/>
    <property type="project" value="InterPro"/>
</dbReference>
<name>A0A7C2K293_9PLAN</name>
<comment type="catalytic activity">
    <reaction evidence="1">
        <text>ATP + protein L-histidine = ADP + protein N-phospho-L-histidine.</text>
        <dbReference type="EC" id="2.7.13.3"/>
    </reaction>
</comment>
<evidence type="ECO:0000256" key="9">
    <source>
        <dbReference type="ARBA" id="ARBA00023012"/>
    </source>
</evidence>
<evidence type="ECO:0000256" key="3">
    <source>
        <dbReference type="ARBA" id="ARBA00012438"/>
    </source>
</evidence>
<dbReference type="PRINTS" id="PR00344">
    <property type="entry name" value="BCTRLSENSOR"/>
</dbReference>